<gene>
    <name evidence="6" type="ORF">IPF40_00120</name>
</gene>
<dbReference type="Proteomes" id="UP000718281">
    <property type="component" value="Unassembled WGS sequence"/>
</dbReference>
<proteinExistence type="inferred from homology"/>
<name>A0A934X1X7_9MICO</name>
<dbReference type="AlphaFoldDB" id="A0A934X1X7"/>
<dbReference type="PIRSF" id="PIRSF002583">
    <property type="entry name" value="Hsp90"/>
    <property type="match status" value="1"/>
</dbReference>
<evidence type="ECO:0000256" key="1">
    <source>
        <dbReference type="ARBA" id="ARBA00008239"/>
    </source>
</evidence>
<feature type="binding site" evidence="5">
    <location>
        <position position="71"/>
    </location>
    <ligand>
        <name>ATP</name>
        <dbReference type="ChEBI" id="CHEBI:30616"/>
    </ligand>
</feature>
<organism evidence="6 7">
    <name type="scientific">Candidatus Phosphoribacter hodrii</name>
    <dbReference type="NCBI Taxonomy" id="2953743"/>
    <lineage>
        <taxon>Bacteria</taxon>
        <taxon>Bacillati</taxon>
        <taxon>Actinomycetota</taxon>
        <taxon>Actinomycetes</taxon>
        <taxon>Micrococcales</taxon>
        <taxon>Dermatophilaceae</taxon>
        <taxon>Candidatus Phosphoribacter</taxon>
    </lineage>
</organism>
<evidence type="ECO:0000256" key="5">
    <source>
        <dbReference type="PIRSR" id="PIRSR002583-1"/>
    </source>
</evidence>
<reference evidence="6 7" key="1">
    <citation type="submission" date="2020-10" db="EMBL/GenBank/DDBJ databases">
        <title>Connecting structure to function with the recovery of over 1000 high-quality activated sludge metagenome-assembled genomes encoding full-length rRNA genes using long-read sequencing.</title>
        <authorList>
            <person name="Singleton C.M."/>
            <person name="Petriglieri F."/>
            <person name="Kristensen J.M."/>
            <person name="Kirkegaard R.H."/>
            <person name="Michaelsen T.Y."/>
            <person name="Andersen M.H."/>
            <person name="Karst S.M."/>
            <person name="Dueholm M.S."/>
            <person name="Nielsen P.H."/>
            <person name="Albertsen M."/>
        </authorList>
    </citation>
    <scope>NUCLEOTIDE SEQUENCE [LARGE SCALE GENOMIC DNA]</scope>
    <source>
        <strain evidence="6">AalE_18-Q3-R2-46_BAT3C.188</strain>
    </source>
</reference>
<accession>A0A934X1X7</accession>
<feature type="binding site" evidence="5">
    <location>
        <position position="34"/>
    </location>
    <ligand>
        <name>ATP</name>
        <dbReference type="ChEBI" id="CHEBI:30616"/>
    </ligand>
</feature>
<dbReference type="NCBIfam" id="NF010683">
    <property type="entry name" value="PRK14083.1"/>
    <property type="match status" value="1"/>
</dbReference>
<keyword evidence="2 5" id="KW-0547">Nucleotide-binding</keyword>
<evidence type="ECO:0000313" key="6">
    <source>
        <dbReference type="EMBL" id="MBK6299501.1"/>
    </source>
</evidence>
<dbReference type="InterPro" id="IPR036890">
    <property type="entry name" value="HATPase_C_sf"/>
</dbReference>
<dbReference type="PANTHER" id="PTHR11528">
    <property type="entry name" value="HEAT SHOCK PROTEIN 90 FAMILY MEMBER"/>
    <property type="match status" value="1"/>
</dbReference>
<dbReference type="Gene3D" id="3.30.565.10">
    <property type="entry name" value="Histidine kinase-like ATPase, C-terminal domain"/>
    <property type="match status" value="1"/>
</dbReference>
<sequence length="606" mass="65282">MSQRFRVDLGGMVDLLSHHLYSGPHVYLRELLQNAVDAVTARLAEDPAAPATIRLTSDTEADGATVLVVTDSGVGLTSDEATELLATIGRSSKRDPHGLGVAHYLGQFGIGMLAAFMVADRIEVTSRSARPGTVPTVWVGRSDGTFEVSDLPPGPSADATAVGTTVRLWARRGSEHWLETSTVVALATDYGSLLPFDVAVRVPVEGSDPTWRRITDPVLPWQARHPSAEARSRALTAYCERVLGFTPLGHIDLSVPLAGVSGVAFILPQAVTPGSGRHRVYSKRMLVGARVDGVLPDWAFFTRAVLDSDALSPTASREQIHDDEILLATRDALGAQLKEWATATLTTPSTLSRRFVETHHLALRSLALTDDEMLDLAARVLPFETTDGARTLRDVAEDGEIVFTSTTEAFRRVAAVARAQGLVVVNAGYVYDSDLLTRLGRRPGWAVRELSSEDVTQVLTPVATDRAGQLAQALSMAEKVLEDEDCHVLVRTFDPDSLPAVLLRDPDGEHRRALAREREATPGLWGGLLDSFETDTSTRTRSLVLNDSAPVVRQLLAAPETIVFAAGLRSLYLSAVMLAGEGLRSSEVAALHDALSVLLARSLDHD</sequence>
<dbReference type="Gene3D" id="3.30.230.80">
    <property type="match status" value="1"/>
</dbReference>
<comment type="caution">
    <text evidence="6">The sequence shown here is derived from an EMBL/GenBank/DDBJ whole genome shotgun (WGS) entry which is preliminary data.</text>
</comment>
<dbReference type="InterPro" id="IPR001404">
    <property type="entry name" value="Hsp90_fam"/>
</dbReference>
<dbReference type="Pfam" id="PF13589">
    <property type="entry name" value="HATPase_c_3"/>
    <property type="match status" value="1"/>
</dbReference>
<dbReference type="GO" id="GO:0016887">
    <property type="term" value="F:ATP hydrolysis activity"/>
    <property type="evidence" value="ECO:0007669"/>
    <property type="project" value="InterPro"/>
</dbReference>
<dbReference type="GO" id="GO:0005524">
    <property type="term" value="F:ATP binding"/>
    <property type="evidence" value="ECO:0007669"/>
    <property type="project" value="UniProtKB-KW"/>
</dbReference>
<feature type="binding site" evidence="5">
    <location>
        <position position="164"/>
    </location>
    <ligand>
        <name>ATP</name>
        <dbReference type="ChEBI" id="CHEBI:30616"/>
    </ligand>
</feature>
<dbReference type="InterPro" id="IPR020568">
    <property type="entry name" value="Ribosomal_Su5_D2-typ_SF"/>
</dbReference>
<dbReference type="GO" id="GO:0140662">
    <property type="term" value="F:ATP-dependent protein folding chaperone"/>
    <property type="evidence" value="ECO:0007669"/>
    <property type="project" value="InterPro"/>
</dbReference>
<keyword evidence="3 5" id="KW-0067">ATP-binding</keyword>
<dbReference type="SUPFAM" id="SSF54211">
    <property type="entry name" value="Ribosomal protein S5 domain 2-like"/>
    <property type="match status" value="1"/>
</dbReference>
<keyword evidence="4" id="KW-0143">Chaperone</keyword>
<evidence type="ECO:0000313" key="7">
    <source>
        <dbReference type="Proteomes" id="UP000718281"/>
    </source>
</evidence>
<evidence type="ECO:0000256" key="2">
    <source>
        <dbReference type="ARBA" id="ARBA00022741"/>
    </source>
</evidence>
<dbReference type="PRINTS" id="PR00775">
    <property type="entry name" value="HEATSHOCK90"/>
</dbReference>
<dbReference type="SUPFAM" id="SSF55874">
    <property type="entry name" value="ATPase domain of HSP90 chaperone/DNA topoisomerase II/histidine kinase"/>
    <property type="match status" value="1"/>
</dbReference>
<dbReference type="EMBL" id="JADIXZ010000001">
    <property type="protein sequence ID" value="MBK6299501.1"/>
    <property type="molecule type" value="Genomic_DNA"/>
</dbReference>
<feature type="binding site" evidence="5">
    <location>
        <position position="30"/>
    </location>
    <ligand>
        <name>ATP</name>
        <dbReference type="ChEBI" id="CHEBI:30616"/>
    </ligand>
</feature>
<comment type="similarity">
    <text evidence="1">Belongs to the heat shock protein 90 family.</text>
</comment>
<dbReference type="InterPro" id="IPR020575">
    <property type="entry name" value="Hsp90_N"/>
</dbReference>
<dbReference type="GO" id="GO:0051082">
    <property type="term" value="F:unfolded protein binding"/>
    <property type="evidence" value="ECO:0007669"/>
    <property type="project" value="InterPro"/>
</dbReference>
<evidence type="ECO:0000256" key="3">
    <source>
        <dbReference type="ARBA" id="ARBA00022840"/>
    </source>
</evidence>
<protein>
    <submittedName>
        <fullName evidence="6">HSP90 family protein</fullName>
    </submittedName>
</protein>
<evidence type="ECO:0000256" key="4">
    <source>
        <dbReference type="ARBA" id="ARBA00023186"/>
    </source>
</evidence>